<evidence type="ECO:0000259" key="8">
    <source>
        <dbReference type="PROSITE" id="PS50835"/>
    </source>
</evidence>
<feature type="domain" description="Fibronectin type-III" evidence="9">
    <location>
        <begin position="486"/>
        <end position="579"/>
    </location>
</feature>
<feature type="chain" id="PRO_5039258696" evidence="7">
    <location>
        <begin position="27"/>
        <end position="822"/>
    </location>
</feature>
<dbReference type="InterPro" id="IPR003961">
    <property type="entry name" value="FN3_dom"/>
</dbReference>
<dbReference type="SMART" id="SM00408">
    <property type="entry name" value="IGc2"/>
    <property type="match status" value="4"/>
</dbReference>
<evidence type="ECO:0000256" key="6">
    <source>
        <dbReference type="SAM" id="Phobius"/>
    </source>
</evidence>
<evidence type="ECO:0000256" key="4">
    <source>
        <dbReference type="ARBA" id="ARBA00023136"/>
    </source>
</evidence>
<sequence>MAPAAPGCGRIAAVLLGVALVAVNLSQEMSELDKPIPVEHVEGVVGRKVSLPCDIEPPTKDDNVHMVLWFEAVDGEPLYSFDVRGRTFEHAKLWSSNVFGDRAKFRPKSGAGPAQLVLDGVTADDQGVYRCRVDFKNSPTRNMKVNLTVIVLPEKPVIYDSKRRDRTKVLEPYNEGALVNLVCEVIGVRPLEVRIMNKERALSAERRYEVECRSVGSRPEPVITWWKGSRQMKKLAKNFSADGNHSVSVLGFVPAIDDDGKYLTCRSENPSIPDSALEDRWRLDVQYPPVVTLRMGASLNPNDIKEGDDVYFECNIRANPKAYRLAWFHAGRELQHNVSAGVILSDQSLVLQGVSRQSAGDYACMAANSEGKGTSNPVPLNVMYAPTCRSAREELHGAGRHDTVTLRCELDAHPAAVAFHWTFNNSGESNDVPSSKFSSQGSSSTLNYTPSSDMDFGTLACYGSNAVGHQRTPCIFQVVAAGRPFPPSNCSLTNHTSEWVRVECLENFDGGLPQGFQLELLELPYLVPKYNVNVTRGPPVMEWQGSLEQSAAYQVRVYAINAKGRSDPVVLQELRFKGVAKFTDVTRLSAPSPLLAAVVAGAAVLTLAFLVTAVALCRRRLTAGRRHPHHGAAGVNGVGAAGKPPPPPNTATLMPGMDHHAATGNHIIADLECLEGLGIAPAPSASHSTFRAVGVRGPLDDTDPDVIPSIYERRPPKHTFATLNCRTPQQRRRKKDGEYFDEDDAAFDEFDAKTCRLTPITAMATLGRAPHGPRVTRMLPSQIDRPPPAFTTKEVSLCTSPSRPLSINNIVTTSHKIQESCI</sequence>
<evidence type="ECO:0000256" key="5">
    <source>
        <dbReference type="ARBA" id="ARBA00023157"/>
    </source>
</evidence>
<dbReference type="CDD" id="cd00063">
    <property type="entry name" value="FN3"/>
    <property type="match status" value="1"/>
</dbReference>
<feature type="domain" description="Ig-like" evidence="8">
    <location>
        <begin position="386"/>
        <end position="461"/>
    </location>
</feature>
<feature type="signal peptide" evidence="7">
    <location>
        <begin position="1"/>
        <end position="26"/>
    </location>
</feature>
<feature type="domain" description="Ig-like" evidence="8">
    <location>
        <begin position="190"/>
        <end position="284"/>
    </location>
</feature>
<dbReference type="Pfam" id="PF07686">
    <property type="entry name" value="V-set"/>
    <property type="match status" value="1"/>
</dbReference>
<evidence type="ECO:0000313" key="11">
    <source>
        <dbReference type="RefSeq" id="XP_052123452.1"/>
    </source>
</evidence>
<dbReference type="SMART" id="SM00409">
    <property type="entry name" value="IG"/>
    <property type="match status" value="3"/>
</dbReference>
<dbReference type="InterPro" id="IPR036179">
    <property type="entry name" value="Ig-like_dom_sf"/>
</dbReference>
<dbReference type="PANTHER" id="PTHR23278">
    <property type="entry name" value="SIDESTEP PROTEIN"/>
    <property type="match status" value="1"/>
</dbReference>
<dbReference type="SUPFAM" id="SSF49265">
    <property type="entry name" value="Fibronectin type III"/>
    <property type="match status" value="1"/>
</dbReference>
<dbReference type="Pfam" id="PF08205">
    <property type="entry name" value="C2-set_2"/>
    <property type="match status" value="1"/>
</dbReference>
<feature type="domain" description="Ig-like" evidence="8">
    <location>
        <begin position="288"/>
        <end position="381"/>
    </location>
</feature>
<feature type="transmembrane region" description="Helical" evidence="6">
    <location>
        <begin position="594"/>
        <end position="617"/>
    </location>
</feature>
<organism evidence="10 11">
    <name type="scientific">Frankliniella occidentalis</name>
    <name type="common">Western flower thrips</name>
    <name type="synonym">Euthrips occidentalis</name>
    <dbReference type="NCBI Taxonomy" id="133901"/>
    <lineage>
        <taxon>Eukaryota</taxon>
        <taxon>Metazoa</taxon>
        <taxon>Ecdysozoa</taxon>
        <taxon>Arthropoda</taxon>
        <taxon>Hexapoda</taxon>
        <taxon>Insecta</taxon>
        <taxon>Pterygota</taxon>
        <taxon>Neoptera</taxon>
        <taxon>Paraneoptera</taxon>
        <taxon>Thysanoptera</taxon>
        <taxon>Terebrantia</taxon>
        <taxon>Thripoidea</taxon>
        <taxon>Thripidae</taxon>
        <taxon>Frankliniella</taxon>
    </lineage>
</organism>
<dbReference type="InterPro" id="IPR007110">
    <property type="entry name" value="Ig-like_dom"/>
</dbReference>
<evidence type="ECO:0000259" key="9">
    <source>
        <dbReference type="PROSITE" id="PS50853"/>
    </source>
</evidence>
<dbReference type="Pfam" id="PF13927">
    <property type="entry name" value="Ig_3"/>
    <property type="match status" value="1"/>
</dbReference>
<evidence type="ECO:0000256" key="1">
    <source>
        <dbReference type="ARBA" id="ARBA00004167"/>
    </source>
</evidence>
<keyword evidence="3 6" id="KW-1133">Transmembrane helix</keyword>
<evidence type="ECO:0000256" key="7">
    <source>
        <dbReference type="SAM" id="SignalP"/>
    </source>
</evidence>
<dbReference type="OrthoDB" id="6431884at2759"/>
<dbReference type="GO" id="GO:0016020">
    <property type="term" value="C:membrane"/>
    <property type="evidence" value="ECO:0007669"/>
    <property type="project" value="UniProtKB-SubCell"/>
</dbReference>
<accession>A0A9C6WPE2</accession>
<evidence type="ECO:0000256" key="3">
    <source>
        <dbReference type="ARBA" id="ARBA00022989"/>
    </source>
</evidence>
<feature type="domain" description="Ig-like" evidence="8">
    <location>
        <begin position="35"/>
        <end position="148"/>
    </location>
</feature>
<dbReference type="AlphaFoldDB" id="A0A9C6WPE2"/>
<dbReference type="PROSITE" id="PS50835">
    <property type="entry name" value="IG_LIKE"/>
    <property type="match status" value="4"/>
</dbReference>
<keyword evidence="2 6" id="KW-0812">Transmembrane</keyword>
<evidence type="ECO:0000313" key="10">
    <source>
        <dbReference type="Proteomes" id="UP000504606"/>
    </source>
</evidence>
<proteinExistence type="predicted"/>
<comment type="subcellular location">
    <subcellularLocation>
        <location evidence="1">Membrane</location>
        <topology evidence="1">Single-pass membrane protein</topology>
    </subcellularLocation>
</comment>
<keyword evidence="4 6" id="KW-0472">Membrane</keyword>
<keyword evidence="10" id="KW-1185">Reference proteome</keyword>
<dbReference type="InterPro" id="IPR003598">
    <property type="entry name" value="Ig_sub2"/>
</dbReference>
<keyword evidence="7" id="KW-0732">Signal</keyword>
<dbReference type="InterPro" id="IPR003599">
    <property type="entry name" value="Ig_sub"/>
</dbReference>
<dbReference type="PANTHER" id="PTHR23278:SF28">
    <property type="entry name" value="SIDESTEP IV, ISOFORM C"/>
    <property type="match status" value="1"/>
</dbReference>
<reference evidence="11" key="1">
    <citation type="submission" date="2025-08" db="UniProtKB">
        <authorList>
            <consortium name="RefSeq"/>
        </authorList>
    </citation>
    <scope>IDENTIFICATION</scope>
    <source>
        <tissue evidence="11">Whole organism</tissue>
    </source>
</reference>
<dbReference type="RefSeq" id="XP_052123452.1">
    <property type="nucleotide sequence ID" value="XM_052267492.1"/>
</dbReference>
<dbReference type="SUPFAM" id="SSF48726">
    <property type="entry name" value="Immunoglobulin"/>
    <property type="match status" value="4"/>
</dbReference>
<dbReference type="InterPro" id="IPR013783">
    <property type="entry name" value="Ig-like_fold"/>
</dbReference>
<dbReference type="GeneID" id="113218351"/>
<dbReference type="Proteomes" id="UP000504606">
    <property type="component" value="Unplaced"/>
</dbReference>
<dbReference type="InterPro" id="IPR036116">
    <property type="entry name" value="FN3_sf"/>
</dbReference>
<name>A0A9C6WPE2_FRAOC</name>
<gene>
    <name evidence="11" type="primary">LOC113218351</name>
</gene>
<dbReference type="KEGG" id="foc:113218351"/>
<dbReference type="PROSITE" id="PS50853">
    <property type="entry name" value="FN3"/>
    <property type="match status" value="1"/>
</dbReference>
<dbReference type="InterPro" id="IPR013106">
    <property type="entry name" value="Ig_V-set"/>
</dbReference>
<evidence type="ECO:0000256" key="2">
    <source>
        <dbReference type="ARBA" id="ARBA00022692"/>
    </source>
</evidence>
<keyword evidence="5" id="KW-1015">Disulfide bond</keyword>
<dbReference type="InterPro" id="IPR013162">
    <property type="entry name" value="CD80_C2-set"/>
</dbReference>
<dbReference type="Gene3D" id="2.60.40.10">
    <property type="entry name" value="Immunoglobulins"/>
    <property type="match status" value="5"/>
</dbReference>
<protein>
    <submittedName>
        <fullName evidence="11">Uncharacterized protein LOC113218351</fullName>
    </submittedName>
</protein>